<evidence type="ECO:0000313" key="3">
    <source>
        <dbReference type="Proteomes" id="UP001368500"/>
    </source>
</evidence>
<protein>
    <submittedName>
        <fullName evidence="2">Restriction endonuclease</fullName>
        <ecNumber evidence="2">3.1.21.-</ecNumber>
    </submittedName>
</protein>
<dbReference type="SUPFAM" id="SSF52980">
    <property type="entry name" value="Restriction endonuclease-like"/>
    <property type="match status" value="1"/>
</dbReference>
<dbReference type="InterPro" id="IPR011335">
    <property type="entry name" value="Restrct_endonuc-II-like"/>
</dbReference>
<dbReference type="InterPro" id="IPR007560">
    <property type="entry name" value="Restrct_endonuc_IV_Mrr"/>
</dbReference>
<keyword evidence="2" id="KW-0378">Hydrolase</keyword>
<name>A0ABU9B8V8_9BURK</name>
<dbReference type="Pfam" id="PF04471">
    <property type="entry name" value="Mrr_cat"/>
    <property type="match status" value="1"/>
</dbReference>
<dbReference type="GO" id="GO:0004519">
    <property type="term" value="F:endonuclease activity"/>
    <property type="evidence" value="ECO:0007669"/>
    <property type="project" value="UniProtKB-KW"/>
</dbReference>
<dbReference type="EMBL" id="JBBUTF010000003">
    <property type="protein sequence ID" value="MEK8025108.1"/>
    <property type="molecule type" value="Genomic_DNA"/>
</dbReference>
<evidence type="ECO:0000313" key="2">
    <source>
        <dbReference type="EMBL" id="MEK8025108.1"/>
    </source>
</evidence>
<accession>A0ABU9B8V8</accession>
<proteinExistence type="predicted"/>
<keyword evidence="2" id="KW-0540">Nuclease</keyword>
<reference evidence="2 3" key="1">
    <citation type="submission" date="2024-04" db="EMBL/GenBank/DDBJ databases">
        <title>Novel species of the genus Ideonella isolated from streams.</title>
        <authorList>
            <person name="Lu H."/>
        </authorList>
    </citation>
    <scope>NUCLEOTIDE SEQUENCE [LARGE SCALE GENOMIC DNA]</scope>
    <source>
        <strain evidence="2 3">BYS139W</strain>
    </source>
</reference>
<gene>
    <name evidence="2" type="ORF">AACH11_03920</name>
</gene>
<evidence type="ECO:0000259" key="1">
    <source>
        <dbReference type="Pfam" id="PF04471"/>
    </source>
</evidence>
<keyword evidence="2" id="KW-0255">Endonuclease</keyword>
<dbReference type="EC" id="3.1.21.-" evidence="2"/>
<feature type="domain" description="Restriction endonuclease type IV Mrr" evidence="1">
    <location>
        <begin position="29"/>
        <end position="134"/>
    </location>
</feature>
<organism evidence="2 3">
    <name type="scientific">Pseudaquabacterium rugosum</name>
    <dbReference type="NCBI Taxonomy" id="2984194"/>
    <lineage>
        <taxon>Bacteria</taxon>
        <taxon>Pseudomonadati</taxon>
        <taxon>Pseudomonadota</taxon>
        <taxon>Betaproteobacteria</taxon>
        <taxon>Burkholderiales</taxon>
        <taxon>Sphaerotilaceae</taxon>
        <taxon>Pseudaquabacterium</taxon>
    </lineage>
</organism>
<comment type="caution">
    <text evidence="2">The sequence shown here is derived from an EMBL/GenBank/DDBJ whole genome shotgun (WGS) entry which is preliminary data.</text>
</comment>
<sequence>MPVSESIKSEYTELSAPPAGAEATWYRNRGYRFERLLVNLLHADSLDPRTSYKAPGEQIDGSFFLDGTVFLLEAKWHKDPVPASTLYQFKGKVDGKLVGTIGIFLSMSGYSKDAVDALTLGKSLNLILFDQHDIDAAINRDLGFKFVLKRKLRQAAEEGVVYFPTDVEVVTGSAASQVDIERLSFDSATGSVFSQHPPSAHATDLIVVCEGELDRELLTFFAGKILAREGSLKSIRIVAAKGKVSAPRVANAVRALGSERTKVLFVIDGDGDVQMSRDMLKRGVDFENWDAAIPEGEIEDWIGLDRRTLKPSGAGNMRTVYLNAAEGIDIQQLRNSDSAFAAFYAAVAEA</sequence>
<keyword evidence="3" id="KW-1185">Reference proteome</keyword>
<dbReference type="GO" id="GO:0016787">
    <property type="term" value="F:hydrolase activity"/>
    <property type="evidence" value="ECO:0007669"/>
    <property type="project" value="UniProtKB-KW"/>
</dbReference>
<dbReference type="RefSeq" id="WP_341372890.1">
    <property type="nucleotide sequence ID" value="NZ_JBBUTF010000003.1"/>
</dbReference>
<dbReference type="Proteomes" id="UP001368500">
    <property type="component" value="Unassembled WGS sequence"/>
</dbReference>